<dbReference type="EMBL" id="SPLM01000147">
    <property type="protein sequence ID" value="TMW55440.1"/>
    <property type="molecule type" value="Genomic_DNA"/>
</dbReference>
<feature type="transmembrane region" description="Helical" evidence="1">
    <location>
        <begin position="99"/>
        <end position="120"/>
    </location>
</feature>
<accession>A0A8K1F9P5</accession>
<keyword evidence="3" id="KW-1185">Reference proteome</keyword>
<dbReference type="OrthoDB" id="165084at2759"/>
<keyword evidence="1" id="KW-0812">Transmembrane</keyword>
<keyword evidence="1" id="KW-1133">Transmembrane helix</keyword>
<evidence type="ECO:0000256" key="1">
    <source>
        <dbReference type="SAM" id="Phobius"/>
    </source>
</evidence>
<reference evidence="2" key="1">
    <citation type="submission" date="2019-03" db="EMBL/GenBank/DDBJ databases">
        <title>Long read genome sequence of the mycoparasitic Pythium oligandrum ATCC 38472 isolated from sugarbeet rhizosphere.</title>
        <authorList>
            <person name="Gaulin E."/>
        </authorList>
    </citation>
    <scope>NUCLEOTIDE SEQUENCE</scope>
    <source>
        <strain evidence="2">ATCC 38472_TT</strain>
    </source>
</reference>
<protein>
    <submittedName>
        <fullName evidence="2">Uncharacterized protein</fullName>
    </submittedName>
</protein>
<name>A0A8K1F9P5_PYTOL</name>
<gene>
    <name evidence="2" type="ORF">Poli38472_010322</name>
</gene>
<comment type="caution">
    <text evidence="2">The sequence shown here is derived from an EMBL/GenBank/DDBJ whole genome shotgun (WGS) entry which is preliminary data.</text>
</comment>
<evidence type="ECO:0000313" key="2">
    <source>
        <dbReference type="EMBL" id="TMW55440.1"/>
    </source>
</evidence>
<dbReference type="AlphaFoldDB" id="A0A8K1F9P5"/>
<sequence>MCREPLLSGKHAMTRNRALEELLGRMQHVQTESEGESSEHQVLITIKDDGVEHESDTDEPTDKRSLPRRIYDRLLHVQRRTQQVLSSVRLQQWRHWCRIHWATLQCVFYVLLFGALVFFLRVQEEDYAEHSHRLMH</sequence>
<evidence type="ECO:0000313" key="3">
    <source>
        <dbReference type="Proteomes" id="UP000794436"/>
    </source>
</evidence>
<proteinExistence type="predicted"/>
<dbReference type="Proteomes" id="UP000794436">
    <property type="component" value="Unassembled WGS sequence"/>
</dbReference>
<organism evidence="2 3">
    <name type="scientific">Pythium oligandrum</name>
    <name type="common">Mycoparasitic fungus</name>
    <dbReference type="NCBI Taxonomy" id="41045"/>
    <lineage>
        <taxon>Eukaryota</taxon>
        <taxon>Sar</taxon>
        <taxon>Stramenopiles</taxon>
        <taxon>Oomycota</taxon>
        <taxon>Peronosporomycetes</taxon>
        <taxon>Pythiales</taxon>
        <taxon>Pythiaceae</taxon>
        <taxon>Pythium</taxon>
    </lineage>
</organism>
<keyword evidence="1" id="KW-0472">Membrane</keyword>